<evidence type="ECO:0000313" key="1">
    <source>
        <dbReference type="EMBL" id="DAD92606.1"/>
    </source>
</evidence>
<accession>A0A8S5ND23</accession>
<organism evidence="1">
    <name type="scientific">Caudovirales sp. ctSxd6</name>
    <dbReference type="NCBI Taxonomy" id="2826774"/>
    <lineage>
        <taxon>Viruses</taxon>
        <taxon>Duplodnaviria</taxon>
        <taxon>Heunggongvirae</taxon>
        <taxon>Uroviricota</taxon>
        <taxon>Caudoviricetes</taxon>
    </lineage>
</organism>
<dbReference type="EMBL" id="BK015140">
    <property type="protein sequence ID" value="DAD92606.1"/>
    <property type="molecule type" value="Genomic_DNA"/>
</dbReference>
<reference evidence="1" key="1">
    <citation type="journal article" date="2021" name="Proc. Natl. Acad. Sci. U.S.A.">
        <title>A Catalog of Tens of Thousands of Viruses from Human Metagenomes Reveals Hidden Associations with Chronic Diseases.</title>
        <authorList>
            <person name="Tisza M.J."/>
            <person name="Buck C.B."/>
        </authorList>
    </citation>
    <scope>NUCLEOTIDE SEQUENCE</scope>
    <source>
        <strain evidence="1">CtSxd6</strain>
    </source>
</reference>
<name>A0A8S5ND23_9CAUD</name>
<proteinExistence type="predicted"/>
<sequence length="90" mass="10400">MTRIIPALFPLFLWGCAATGPIYHPRQIRAVPEPDWRFHEARLTYPIWREKVAIYDLCTEDFPPRSASTLRWCLRALGPPPSPSGHGHHR</sequence>
<protein>
    <submittedName>
        <fullName evidence="1">Uncharacterized protein</fullName>
    </submittedName>
</protein>